<accession>A0A511JLX3</accession>
<evidence type="ECO:0000313" key="2">
    <source>
        <dbReference type="EMBL" id="GEL98988.1"/>
    </source>
</evidence>
<organism evidence="2 3">
    <name type="scientific">Cellulomonas terrae</name>
    <dbReference type="NCBI Taxonomy" id="311234"/>
    <lineage>
        <taxon>Bacteria</taxon>
        <taxon>Bacillati</taxon>
        <taxon>Actinomycetota</taxon>
        <taxon>Actinomycetes</taxon>
        <taxon>Micrococcales</taxon>
        <taxon>Cellulomonadaceae</taxon>
        <taxon>Cellulomonas</taxon>
    </lineage>
</organism>
<dbReference type="OrthoDB" id="10018240at2"/>
<dbReference type="EMBL" id="BJWH01000013">
    <property type="protein sequence ID" value="GEL98988.1"/>
    <property type="molecule type" value="Genomic_DNA"/>
</dbReference>
<gene>
    <name evidence="2" type="ORF">CTE05_25350</name>
</gene>
<proteinExistence type="predicted"/>
<comment type="caution">
    <text evidence="2">The sequence shown here is derived from an EMBL/GenBank/DDBJ whole genome shotgun (WGS) entry which is preliminary data.</text>
</comment>
<keyword evidence="3" id="KW-1185">Reference proteome</keyword>
<sequence>MPAALTSAAARSSLEAPPEPAPVIPARVRTAPVAVAGVATGLRRGAEVVDPLDRATVRRAAQASRAAPLAPLRRQAVRAGTVRRMRAATADAAVAKPTPLPTGWKVSVALSTQERSARDQEVEDADGLATHEGTQQGLSGPQLKSRVDAARQLAAAKHAKDPAPYEANARSQKITAAWLSGAQGTITSHWELLLQYGDEDPPLWVKIDLTSADGYRVIWSAGPRSLIRELPLRTTVGDVLDTARTVASRHTTYFNPDTRDEDLPAPRYSCQHFVAEIAAVYGETLHPVVKQ</sequence>
<feature type="region of interest" description="Disordered" evidence="1">
    <location>
        <begin position="1"/>
        <end position="22"/>
    </location>
</feature>
<feature type="compositionally biased region" description="Low complexity" evidence="1">
    <location>
        <begin position="1"/>
        <end position="16"/>
    </location>
</feature>
<protein>
    <submittedName>
        <fullName evidence="2">Uncharacterized protein</fullName>
    </submittedName>
</protein>
<name>A0A511JLX3_9CELL</name>
<dbReference type="AlphaFoldDB" id="A0A511JLX3"/>
<dbReference type="RefSeq" id="WP_146846657.1">
    <property type="nucleotide sequence ID" value="NZ_BJWH01000013.1"/>
</dbReference>
<reference evidence="2 3" key="1">
    <citation type="submission" date="2019-07" db="EMBL/GenBank/DDBJ databases">
        <title>Whole genome shotgun sequence of Cellulomonas terrae NBRC 100819.</title>
        <authorList>
            <person name="Hosoyama A."/>
            <person name="Uohara A."/>
            <person name="Ohji S."/>
            <person name="Ichikawa N."/>
        </authorList>
    </citation>
    <scope>NUCLEOTIDE SEQUENCE [LARGE SCALE GENOMIC DNA]</scope>
    <source>
        <strain evidence="2 3">NBRC 100819</strain>
    </source>
</reference>
<evidence type="ECO:0000313" key="3">
    <source>
        <dbReference type="Proteomes" id="UP000321049"/>
    </source>
</evidence>
<evidence type="ECO:0000256" key="1">
    <source>
        <dbReference type="SAM" id="MobiDB-lite"/>
    </source>
</evidence>
<dbReference type="Proteomes" id="UP000321049">
    <property type="component" value="Unassembled WGS sequence"/>
</dbReference>